<dbReference type="InterPro" id="IPR050275">
    <property type="entry name" value="PGM_Phosphatase"/>
</dbReference>
<evidence type="ECO:0000256" key="1">
    <source>
        <dbReference type="ARBA" id="ARBA00023152"/>
    </source>
</evidence>
<organism evidence="4 5">
    <name type="scientific">Nakamurella alba</name>
    <dbReference type="NCBI Taxonomy" id="2665158"/>
    <lineage>
        <taxon>Bacteria</taxon>
        <taxon>Bacillati</taxon>
        <taxon>Actinomycetota</taxon>
        <taxon>Actinomycetes</taxon>
        <taxon>Nakamurellales</taxon>
        <taxon>Nakamurellaceae</taxon>
        <taxon>Nakamurella</taxon>
    </lineage>
</organism>
<evidence type="ECO:0000313" key="4">
    <source>
        <dbReference type="EMBL" id="MTD14927.1"/>
    </source>
</evidence>
<evidence type="ECO:0000256" key="3">
    <source>
        <dbReference type="PIRSR" id="PIRSR613078-2"/>
    </source>
</evidence>
<dbReference type="Pfam" id="PF00300">
    <property type="entry name" value="His_Phos_1"/>
    <property type="match status" value="1"/>
</dbReference>
<keyword evidence="5" id="KW-1185">Reference proteome</keyword>
<name>A0A7K1FLA5_9ACTN</name>
<feature type="binding site" evidence="3">
    <location>
        <begin position="27"/>
        <end position="34"/>
    </location>
    <ligand>
        <name>substrate</name>
    </ligand>
</feature>
<dbReference type="Gene3D" id="3.40.50.1240">
    <property type="entry name" value="Phosphoglycerate mutase-like"/>
    <property type="match status" value="1"/>
</dbReference>
<keyword evidence="2" id="KW-0413">Isomerase</keyword>
<dbReference type="InterPro" id="IPR029033">
    <property type="entry name" value="His_PPase_superfam"/>
</dbReference>
<evidence type="ECO:0000256" key="2">
    <source>
        <dbReference type="ARBA" id="ARBA00023235"/>
    </source>
</evidence>
<dbReference type="AlphaFoldDB" id="A0A7K1FLA5"/>
<evidence type="ECO:0000313" key="5">
    <source>
        <dbReference type="Proteomes" id="UP000460221"/>
    </source>
</evidence>
<dbReference type="GO" id="GO:0005737">
    <property type="term" value="C:cytoplasm"/>
    <property type="evidence" value="ECO:0007669"/>
    <property type="project" value="TreeGrafter"/>
</dbReference>
<sequence>MHPQDPADHGASDPPTRSGAAELWLVRHGESTGNVAATAAQAAGAEVIEIGQRDADVPLTSRGAEQAAALGAWMAGLDPGALPQAVWCSPYLRARQTAQLALDATGSGLRPRVDERLRDRELGVLDLLTAVGVERRFPQEAARRRWWGKFYYRPPGGEAWTDVVLRLRSLLRDIDDAHPGGRVLLVAHDAVILLLRYVCEQLDEDQLLEIARTHTVVNASVTQLTRAGDGISWNLASFNAASHLESAGATVTEHAGDTDVAPR</sequence>
<dbReference type="RefSeq" id="WP_154768922.1">
    <property type="nucleotide sequence ID" value="NZ_WLYK01000005.1"/>
</dbReference>
<feature type="binding site" evidence="3">
    <location>
        <position position="93"/>
    </location>
    <ligand>
        <name>substrate</name>
    </ligand>
</feature>
<dbReference type="SMART" id="SM00855">
    <property type="entry name" value="PGAM"/>
    <property type="match status" value="1"/>
</dbReference>
<comment type="caution">
    <text evidence="4">The sequence shown here is derived from an EMBL/GenBank/DDBJ whole genome shotgun (WGS) entry which is preliminary data.</text>
</comment>
<protein>
    <submittedName>
        <fullName evidence="4">Histidine phosphatase family protein</fullName>
    </submittedName>
</protein>
<dbReference type="EMBL" id="WLYK01000005">
    <property type="protein sequence ID" value="MTD14927.1"/>
    <property type="molecule type" value="Genomic_DNA"/>
</dbReference>
<dbReference type="PANTHER" id="PTHR48100">
    <property type="entry name" value="BROAD-SPECIFICITY PHOSPHATASE YOR283W-RELATED"/>
    <property type="match status" value="1"/>
</dbReference>
<keyword evidence="1" id="KW-0324">Glycolysis</keyword>
<dbReference type="Proteomes" id="UP000460221">
    <property type="component" value="Unassembled WGS sequence"/>
</dbReference>
<dbReference type="CDD" id="cd07067">
    <property type="entry name" value="HP_PGM_like"/>
    <property type="match status" value="1"/>
</dbReference>
<dbReference type="SUPFAM" id="SSF53254">
    <property type="entry name" value="Phosphoglycerate mutase-like"/>
    <property type="match status" value="1"/>
</dbReference>
<proteinExistence type="predicted"/>
<dbReference type="InterPro" id="IPR013078">
    <property type="entry name" value="His_Pase_superF_clade-1"/>
</dbReference>
<dbReference type="InterPro" id="IPR001345">
    <property type="entry name" value="PG/BPGM_mutase_AS"/>
</dbReference>
<accession>A0A7K1FLA5</accession>
<dbReference type="PANTHER" id="PTHR48100:SF1">
    <property type="entry name" value="HISTIDINE PHOSPHATASE FAMILY PROTEIN-RELATED"/>
    <property type="match status" value="1"/>
</dbReference>
<dbReference type="GO" id="GO:0016791">
    <property type="term" value="F:phosphatase activity"/>
    <property type="evidence" value="ECO:0007669"/>
    <property type="project" value="TreeGrafter"/>
</dbReference>
<gene>
    <name evidence="4" type="ORF">GIS00_13355</name>
</gene>
<reference evidence="4 5" key="1">
    <citation type="submission" date="2019-11" db="EMBL/GenBank/DDBJ databases">
        <authorList>
            <person name="Jiang L.-Q."/>
        </authorList>
    </citation>
    <scope>NUCLEOTIDE SEQUENCE [LARGE SCALE GENOMIC DNA]</scope>
    <source>
        <strain evidence="4 5">YIM 132087</strain>
    </source>
</reference>
<dbReference type="PROSITE" id="PS00175">
    <property type="entry name" value="PG_MUTASE"/>
    <property type="match status" value="1"/>
</dbReference>